<evidence type="ECO:0000313" key="2">
    <source>
        <dbReference type="Proteomes" id="UP000000845"/>
    </source>
</evidence>
<dbReference type="STRING" id="526218.Sterm_1258"/>
<dbReference type="eggNOG" id="COG3728">
    <property type="taxonomic scope" value="Bacteria"/>
</dbReference>
<dbReference type="GO" id="GO:0051276">
    <property type="term" value="P:chromosome organization"/>
    <property type="evidence" value="ECO:0007669"/>
    <property type="project" value="InterPro"/>
</dbReference>
<dbReference type="EMBL" id="CP001739">
    <property type="protein sequence ID" value="ACZ08125.1"/>
    <property type="molecule type" value="Genomic_DNA"/>
</dbReference>
<dbReference type="InterPro" id="IPR005335">
    <property type="entry name" value="Terminase_ssu"/>
</dbReference>
<sequence>MAKYEEALIQKIKIQYENGKSISKLSKQYSVPTGTIKTWSSTYKWVKKKNSNQPKIKTVEKRTNQPTEMEIGLLHDEDLVTDIVDEVISEEKAKKTYKVFTEKERMFITYYFAYKFNVKAASLAVGYWSEVEGHRVLNKPKIKKIVRRIKQIILERADINFTANELLEELFLVLKKATGEIPQNKIFLISKFDKKTIPVSVRTYEGKLTDGTEVKGSNILGVIEKGSFKDVVKNQINEISYQVPEEYVLKDTDLKAANAAIKLIADLYGFMDNSKLARERFEYEKAKNIEEREAEKNINITFSNDLEE</sequence>
<gene>
    <name evidence="1" type="ordered locus">Sterm_1258</name>
</gene>
<dbReference type="Proteomes" id="UP000000845">
    <property type="component" value="Chromosome"/>
</dbReference>
<reference evidence="1 2" key="2">
    <citation type="journal article" date="2010" name="Stand. Genomic Sci.">
        <title>Complete genome sequence of Sebaldella termitidis type strain (NCTC 11300).</title>
        <authorList>
            <person name="Harmon-Smith M."/>
            <person name="Celia L."/>
            <person name="Chertkov O."/>
            <person name="Lapidus A."/>
            <person name="Copeland A."/>
            <person name="Glavina Del Rio T."/>
            <person name="Nolan M."/>
            <person name="Lucas S."/>
            <person name="Tice H."/>
            <person name="Cheng J.F."/>
            <person name="Han C."/>
            <person name="Detter J.C."/>
            <person name="Bruce D."/>
            <person name="Goodwin L."/>
            <person name="Pitluck S."/>
            <person name="Pati A."/>
            <person name="Liolios K."/>
            <person name="Ivanova N."/>
            <person name="Mavromatis K."/>
            <person name="Mikhailova N."/>
            <person name="Chen A."/>
            <person name="Palaniappan K."/>
            <person name="Land M."/>
            <person name="Hauser L."/>
            <person name="Chang Y.J."/>
            <person name="Jeffries C.D."/>
            <person name="Brettin T."/>
            <person name="Goker M."/>
            <person name="Beck B."/>
            <person name="Bristow J."/>
            <person name="Eisen J.A."/>
            <person name="Markowitz V."/>
            <person name="Hugenholtz P."/>
            <person name="Kyrpides N.C."/>
            <person name="Klenk H.P."/>
            <person name="Chen F."/>
        </authorList>
    </citation>
    <scope>NUCLEOTIDE SEQUENCE [LARGE SCALE GENOMIC DNA]</scope>
    <source>
        <strain evidence="2">ATCC 33386 / NCTC 11300</strain>
    </source>
</reference>
<proteinExistence type="predicted"/>
<dbReference type="HOGENOM" id="CLU_902819_0_0_0"/>
<organism evidence="1 2">
    <name type="scientific">Sebaldella termitidis (strain ATCC 33386 / NCTC 11300)</name>
    <dbReference type="NCBI Taxonomy" id="526218"/>
    <lineage>
        <taxon>Bacteria</taxon>
        <taxon>Fusobacteriati</taxon>
        <taxon>Fusobacteriota</taxon>
        <taxon>Fusobacteriia</taxon>
        <taxon>Fusobacteriales</taxon>
        <taxon>Leptotrichiaceae</taxon>
        <taxon>Sebaldella</taxon>
    </lineage>
</organism>
<evidence type="ECO:0000313" key="1">
    <source>
        <dbReference type="EMBL" id="ACZ08125.1"/>
    </source>
</evidence>
<dbReference type="AlphaFoldDB" id="D1AH91"/>
<accession>D1AH91</accession>
<dbReference type="KEGG" id="str:Sterm_1258"/>
<dbReference type="InterPro" id="IPR038713">
    <property type="entry name" value="Terminase_Gp1_N_sf"/>
</dbReference>
<dbReference type="Gene3D" id="1.10.10.1400">
    <property type="entry name" value="Terminase, small subunit, N-terminal DNA-binding domain, HTH motif"/>
    <property type="match status" value="1"/>
</dbReference>
<evidence type="ECO:0008006" key="3">
    <source>
        <dbReference type="Google" id="ProtNLM"/>
    </source>
</evidence>
<dbReference type="Pfam" id="PF03592">
    <property type="entry name" value="Terminase_2"/>
    <property type="match status" value="1"/>
</dbReference>
<dbReference type="RefSeq" id="WP_012860721.1">
    <property type="nucleotide sequence ID" value="NC_013517.1"/>
</dbReference>
<keyword evidence="2" id="KW-1185">Reference proteome</keyword>
<protein>
    <recommendedName>
        <fullName evidence="3">Terminase small subunit</fullName>
    </recommendedName>
</protein>
<reference evidence="2" key="1">
    <citation type="submission" date="2009-09" db="EMBL/GenBank/DDBJ databases">
        <title>The complete chromosome of Sebaldella termitidis ATCC 33386.</title>
        <authorList>
            <consortium name="US DOE Joint Genome Institute (JGI-PGF)"/>
            <person name="Lucas S."/>
            <person name="Copeland A."/>
            <person name="Lapidus A."/>
            <person name="Glavina del Rio T."/>
            <person name="Dalin E."/>
            <person name="Tice H."/>
            <person name="Bruce D."/>
            <person name="Goodwin L."/>
            <person name="Pitluck S."/>
            <person name="Kyrpides N."/>
            <person name="Mavromatis K."/>
            <person name="Ivanova N."/>
            <person name="Mikhailova N."/>
            <person name="Sims D."/>
            <person name="Meincke L."/>
            <person name="Brettin T."/>
            <person name="Detter J.C."/>
            <person name="Han C."/>
            <person name="Larimer F."/>
            <person name="Land M."/>
            <person name="Hauser L."/>
            <person name="Markowitz V."/>
            <person name="Cheng J.F."/>
            <person name="Hugenholtz P."/>
            <person name="Woyke T."/>
            <person name="Wu D."/>
            <person name="Eisen J.A."/>
        </authorList>
    </citation>
    <scope>NUCLEOTIDE SEQUENCE [LARGE SCALE GENOMIC DNA]</scope>
    <source>
        <strain evidence="2">ATCC 33386 / NCTC 11300</strain>
    </source>
</reference>
<name>D1AH91_SEBTE</name>